<name>A0A976FIN7_BRELC</name>
<gene>
    <name evidence="1" type="ORF">CCR75_000066</name>
</gene>
<keyword evidence="2" id="KW-1185">Reference proteome</keyword>
<dbReference type="KEGG" id="blac:94343845"/>
<sequence>MSSIAEGAPRTVFLRRPVVSQTRARLPIPDTNGLVVTTAQDPRIFLVELHRTNIVEMAEQRKETASELVVPYFEFIVIPARYEQGL</sequence>
<dbReference type="GeneID" id="94343845"/>
<dbReference type="AlphaFoldDB" id="A0A976FIN7"/>
<organism evidence="1 2">
    <name type="scientific">Bremia lactucae</name>
    <name type="common">Lettuce downy mildew</name>
    <dbReference type="NCBI Taxonomy" id="4779"/>
    <lineage>
        <taxon>Eukaryota</taxon>
        <taxon>Sar</taxon>
        <taxon>Stramenopiles</taxon>
        <taxon>Oomycota</taxon>
        <taxon>Peronosporomycetes</taxon>
        <taxon>Peronosporales</taxon>
        <taxon>Peronosporaceae</taxon>
        <taxon>Bremia</taxon>
    </lineage>
</organism>
<dbReference type="EMBL" id="SHOA02000014">
    <property type="protein sequence ID" value="TDH67254.1"/>
    <property type="molecule type" value="Genomic_DNA"/>
</dbReference>
<evidence type="ECO:0000313" key="1">
    <source>
        <dbReference type="EMBL" id="TDH67254.1"/>
    </source>
</evidence>
<evidence type="ECO:0000313" key="2">
    <source>
        <dbReference type="Proteomes" id="UP000294530"/>
    </source>
</evidence>
<proteinExistence type="predicted"/>
<reference evidence="1 2" key="1">
    <citation type="journal article" date="2021" name="Genome Biol.">
        <title>AFLAP: assembly-free linkage analysis pipeline using k-mers from genome sequencing data.</title>
        <authorList>
            <person name="Fletcher K."/>
            <person name="Zhang L."/>
            <person name="Gil J."/>
            <person name="Han R."/>
            <person name="Cavanaugh K."/>
            <person name="Michelmore R."/>
        </authorList>
    </citation>
    <scope>NUCLEOTIDE SEQUENCE [LARGE SCALE GENOMIC DNA]</scope>
    <source>
        <strain evidence="1 2">SF5</strain>
    </source>
</reference>
<dbReference type="Proteomes" id="UP000294530">
    <property type="component" value="Unassembled WGS sequence"/>
</dbReference>
<comment type="caution">
    <text evidence="1">The sequence shown here is derived from an EMBL/GenBank/DDBJ whole genome shotgun (WGS) entry which is preliminary data.</text>
</comment>
<accession>A0A976FIN7</accession>
<dbReference type="RefSeq" id="XP_067816753.1">
    <property type="nucleotide sequence ID" value="XM_067958174.1"/>
</dbReference>
<protein>
    <submittedName>
        <fullName evidence="1">Uncharacterized protein</fullName>
    </submittedName>
</protein>